<dbReference type="EMBL" id="HBUF01058958">
    <property type="protein sequence ID" value="CAG6625070.1"/>
    <property type="molecule type" value="Transcribed_RNA"/>
</dbReference>
<protein>
    <submittedName>
        <fullName evidence="1">Uncharacterized protein</fullName>
    </submittedName>
</protein>
<sequence length="141" mass="16200">MGNGQWHCRVGMGHGNINTILSHVESFHNKLKTKYMQRIPNKRMDNVLTVLLSIEKDDYGSKKRLSILGSILSPKFHVQRHEDGMKIADDAIVSVSSTPEVWEIASPPRETWIFHLVVILYQKLLLSVGHKIFRNIFDFFG</sequence>
<organism evidence="1">
    <name type="scientific">Cacopsylla melanoneura</name>
    <dbReference type="NCBI Taxonomy" id="428564"/>
    <lineage>
        <taxon>Eukaryota</taxon>
        <taxon>Metazoa</taxon>
        <taxon>Ecdysozoa</taxon>
        <taxon>Arthropoda</taxon>
        <taxon>Hexapoda</taxon>
        <taxon>Insecta</taxon>
        <taxon>Pterygota</taxon>
        <taxon>Neoptera</taxon>
        <taxon>Paraneoptera</taxon>
        <taxon>Hemiptera</taxon>
        <taxon>Sternorrhyncha</taxon>
        <taxon>Psylloidea</taxon>
        <taxon>Psyllidae</taxon>
        <taxon>Psyllinae</taxon>
        <taxon>Cacopsylla</taxon>
    </lineage>
</organism>
<evidence type="ECO:0000313" key="1">
    <source>
        <dbReference type="EMBL" id="CAG6625070.1"/>
    </source>
</evidence>
<name>A0A8D8VK23_9HEMI</name>
<proteinExistence type="predicted"/>
<dbReference type="AlphaFoldDB" id="A0A8D8VK23"/>
<accession>A0A8D8VK23</accession>
<reference evidence="1" key="1">
    <citation type="submission" date="2021-05" db="EMBL/GenBank/DDBJ databases">
        <authorList>
            <person name="Alioto T."/>
            <person name="Alioto T."/>
            <person name="Gomez Garrido J."/>
        </authorList>
    </citation>
    <scope>NUCLEOTIDE SEQUENCE</scope>
</reference>